<dbReference type="STRING" id="980251.GCA_001642875_02662"/>
<feature type="transmembrane region" description="Helical" evidence="1">
    <location>
        <begin position="140"/>
        <end position="163"/>
    </location>
</feature>
<sequence length="410" mass="44661">MLKVVGRILNLAVWLGFAFLVFLLFVVPLAMTLMLNLGYVPGDRVSWWLHQLQHLQIPVLRGFCLIWVFFVGSCFASFLNVVAWRVPRKKSILGSSHCPQCNVQLKFPRNNVPVLGWLKNGGRCANCDLPIPVRYLIAELVLGFTFLILFVVQTTSGGASIPFRTINAQTGIESVLFAPQADLLLTLTFHLTLLSLIFTFAIAATEKFKAPVSLVVFGIIGAAGFQVLPQGPGILDFRLGTWQDGVASNHFLSLLDSPVDFLISIGLGCAASGACFLLVRFSRNEPPFGAFASLLLIGLSLGWQSVLSIAVIFFSLSACTSLLPVSMRRGVGQVGVCGLLFLATLLHLCLWRLQSHCQWWPGPASGVQQLTCGVGYLILLASVQRVLCSSTPESNPETLIDLPMTLDDLE</sequence>
<evidence type="ECO:0000256" key="1">
    <source>
        <dbReference type="SAM" id="Phobius"/>
    </source>
</evidence>
<dbReference type="OrthoDB" id="9789291at2"/>
<name>A0A5B9PMH1_9BACT</name>
<dbReference type="GO" id="GO:0006465">
    <property type="term" value="P:signal peptide processing"/>
    <property type="evidence" value="ECO:0007669"/>
    <property type="project" value="TreeGrafter"/>
</dbReference>
<dbReference type="Proteomes" id="UP000322214">
    <property type="component" value="Chromosome"/>
</dbReference>
<keyword evidence="1" id="KW-0472">Membrane</keyword>
<accession>A0A5B9PMH1</accession>
<feature type="transmembrane region" description="Helical" evidence="1">
    <location>
        <begin position="183"/>
        <end position="203"/>
    </location>
</feature>
<dbReference type="PANTHER" id="PTHR30487:SF0">
    <property type="entry name" value="PREPILIN LEADER PEPTIDASE_N-METHYLTRANSFERASE-RELATED"/>
    <property type="match status" value="1"/>
</dbReference>
<dbReference type="KEGG" id="mff:MFFC18_34120"/>
<feature type="transmembrane region" description="Helical" evidence="1">
    <location>
        <begin position="12"/>
        <end position="39"/>
    </location>
</feature>
<keyword evidence="1" id="KW-1133">Transmembrane helix</keyword>
<dbReference type="RefSeq" id="WP_075082006.1">
    <property type="nucleotide sequence ID" value="NZ_CP042912.1"/>
</dbReference>
<feature type="transmembrane region" description="Helical" evidence="1">
    <location>
        <begin position="210"/>
        <end position="228"/>
    </location>
</feature>
<dbReference type="Pfam" id="PF06750">
    <property type="entry name" value="A24_N_bact"/>
    <property type="match status" value="1"/>
</dbReference>
<dbReference type="AlphaFoldDB" id="A0A5B9PMH1"/>
<evidence type="ECO:0000259" key="2">
    <source>
        <dbReference type="Pfam" id="PF06750"/>
    </source>
</evidence>
<feature type="transmembrane region" description="Helical" evidence="1">
    <location>
        <begin position="59"/>
        <end position="83"/>
    </location>
</feature>
<organism evidence="3 4">
    <name type="scientific">Mariniblastus fucicola</name>
    <dbReference type="NCBI Taxonomy" id="980251"/>
    <lineage>
        <taxon>Bacteria</taxon>
        <taxon>Pseudomonadati</taxon>
        <taxon>Planctomycetota</taxon>
        <taxon>Planctomycetia</taxon>
        <taxon>Pirellulales</taxon>
        <taxon>Pirellulaceae</taxon>
        <taxon>Mariniblastus</taxon>
    </lineage>
</organism>
<evidence type="ECO:0000313" key="4">
    <source>
        <dbReference type="Proteomes" id="UP000322214"/>
    </source>
</evidence>
<gene>
    <name evidence="3" type="primary">pppA_2</name>
    <name evidence="3" type="ORF">MFFC18_34120</name>
</gene>
<dbReference type="EMBL" id="CP042912">
    <property type="protein sequence ID" value="QEG23513.1"/>
    <property type="molecule type" value="Genomic_DNA"/>
</dbReference>
<keyword evidence="4" id="KW-1185">Reference proteome</keyword>
<dbReference type="GO" id="GO:0005886">
    <property type="term" value="C:plasma membrane"/>
    <property type="evidence" value="ECO:0007669"/>
    <property type="project" value="TreeGrafter"/>
</dbReference>
<reference evidence="3 4" key="1">
    <citation type="submission" date="2019-08" db="EMBL/GenBank/DDBJ databases">
        <title>Deep-cultivation of Planctomycetes and their phenomic and genomic characterization uncovers novel biology.</title>
        <authorList>
            <person name="Wiegand S."/>
            <person name="Jogler M."/>
            <person name="Boedeker C."/>
            <person name="Pinto D."/>
            <person name="Vollmers J."/>
            <person name="Rivas-Marin E."/>
            <person name="Kohn T."/>
            <person name="Peeters S.H."/>
            <person name="Heuer A."/>
            <person name="Rast P."/>
            <person name="Oberbeckmann S."/>
            <person name="Bunk B."/>
            <person name="Jeske O."/>
            <person name="Meyerdierks A."/>
            <person name="Storesund J.E."/>
            <person name="Kallscheuer N."/>
            <person name="Luecker S."/>
            <person name="Lage O.M."/>
            <person name="Pohl T."/>
            <person name="Merkel B.J."/>
            <person name="Hornburger P."/>
            <person name="Mueller R.-W."/>
            <person name="Bruemmer F."/>
            <person name="Labrenz M."/>
            <person name="Spormann A.M."/>
            <person name="Op den Camp H."/>
            <person name="Overmann J."/>
            <person name="Amann R."/>
            <person name="Jetten M.S.M."/>
            <person name="Mascher T."/>
            <person name="Medema M.H."/>
            <person name="Devos D.P."/>
            <person name="Kaster A.-K."/>
            <person name="Ovreas L."/>
            <person name="Rohde M."/>
            <person name="Galperin M.Y."/>
            <person name="Jogler C."/>
        </authorList>
    </citation>
    <scope>NUCLEOTIDE SEQUENCE [LARGE SCALE GENOMIC DNA]</scope>
    <source>
        <strain evidence="3 4">FC18</strain>
    </source>
</reference>
<proteinExistence type="predicted"/>
<feature type="transmembrane region" description="Helical" evidence="1">
    <location>
        <begin position="291"/>
        <end position="318"/>
    </location>
</feature>
<evidence type="ECO:0000313" key="3">
    <source>
        <dbReference type="EMBL" id="QEG23513.1"/>
    </source>
</evidence>
<keyword evidence="1" id="KW-0812">Transmembrane</keyword>
<dbReference type="GO" id="GO:0004190">
    <property type="term" value="F:aspartic-type endopeptidase activity"/>
    <property type="evidence" value="ECO:0007669"/>
    <property type="project" value="TreeGrafter"/>
</dbReference>
<protein>
    <submittedName>
        <fullName evidence="3">Leader peptidase PppA</fullName>
    </submittedName>
</protein>
<feature type="domain" description="Prepilin peptidase A24 N-terminal" evidence="2">
    <location>
        <begin position="71"/>
        <end position="151"/>
    </location>
</feature>
<dbReference type="InterPro" id="IPR010627">
    <property type="entry name" value="Prepilin_pept_A24_N"/>
</dbReference>
<dbReference type="InterPro" id="IPR050882">
    <property type="entry name" value="Prepilin_peptidase/N-MTase"/>
</dbReference>
<feature type="transmembrane region" description="Helical" evidence="1">
    <location>
        <begin position="261"/>
        <end position="279"/>
    </location>
</feature>
<feature type="transmembrane region" description="Helical" evidence="1">
    <location>
        <begin position="330"/>
        <end position="351"/>
    </location>
</feature>
<dbReference type="PANTHER" id="PTHR30487">
    <property type="entry name" value="TYPE 4 PREPILIN-LIKE PROTEINS LEADER PEPTIDE-PROCESSING ENZYME"/>
    <property type="match status" value="1"/>
</dbReference>